<name>A0ABQ8Z765_9EUKA</name>
<reference evidence="2" key="1">
    <citation type="submission" date="2022-08" db="EMBL/GenBank/DDBJ databases">
        <title>Novel sulfate-reducing endosymbionts in the free-living metamonad Anaeramoeba.</title>
        <authorList>
            <person name="Jerlstrom-Hultqvist J."/>
            <person name="Cepicka I."/>
            <person name="Gallot-Lavallee L."/>
            <person name="Salas-Leiva D."/>
            <person name="Curtis B.A."/>
            <person name="Zahonova K."/>
            <person name="Pipaliya S."/>
            <person name="Dacks J."/>
            <person name="Roger A.J."/>
        </authorList>
    </citation>
    <scope>NUCLEOTIDE SEQUENCE</scope>
    <source>
        <strain evidence="2">Schooner1</strain>
    </source>
</reference>
<dbReference type="Pfam" id="PF00400">
    <property type="entry name" value="WD40"/>
    <property type="match status" value="1"/>
</dbReference>
<feature type="compositionally biased region" description="Basic and acidic residues" evidence="1">
    <location>
        <begin position="568"/>
        <end position="591"/>
    </location>
</feature>
<evidence type="ECO:0000256" key="1">
    <source>
        <dbReference type="SAM" id="MobiDB-lite"/>
    </source>
</evidence>
<keyword evidence="3" id="KW-1185">Reference proteome</keyword>
<dbReference type="InterPro" id="IPR036322">
    <property type="entry name" value="WD40_repeat_dom_sf"/>
</dbReference>
<feature type="region of interest" description="Disordered" evidence="1">
    <location>
        <begin position="568"/>
        <end position="597"/>
    </location>
</feature>
<dbReference type="SUPFAM" id="SSF50978">
    <property type="entry name" value="WD40 repeat-like"/>
    <property type="match status" value="1"/>
</dbReference>
<dbReference type="Gene3D" id="2.130.10.10">
    <property type="entry name" value="YVTN repeat-like/Quinoprotein amine dehydrogenase"/>
    <property type="match status" value="1"/>
</dbReference>
<dbReference type="InterPro" id="IPR051150">
    <property type="entry name" value="SWT21/TCAB1_mRNA_Telomere"/>
</dbReference>
<dbReference type="InterPro" id="IPR015943">
    <property type="entry name" value="WD40/YVTN_repeat-like_dom_sf"/>
</dbReference>
<protein>
    <submittedName>
        <fullName evidence="2">Uncharacterized protein</fullName>
    </submittedName>
</protein>
<accession>A0ABQ8Z765</accession>
<evidence type="ECO:0000313" key="3">
    <source>
        <dbReference type="Proteomes" id="UP001150062"/>
    </source>
</evidence>
<dbReference type="PANTHER" id="PTHR13211:SF0">
    <property type="entry name" value="TELOMERASE CAJAL BODY PROTEIN 1"/>
    <property type="match status" value="1"/>
</dbReference>
<evidence type="ECO:0000313" key="2">
    <source>
        <dbReference type="EMBL" id="KAJ6252740.1"/>
    </source>
</evidence>
<proteinExistence type="predicted"/>
<dbReference type="PANTHER" id="PTHR13211">
    <property type="entry name" value="TELOMERASE CAJAL BODY PROTEIN 1"/>
    <property type="match status" value="1"/>
</dbReference>
<organism evidence="2 3">
    <name type="scientific">Anaeramoeba flamelloides</name>
    <dbReference type="NCBI Taxonomy" id="1746091"/>
    <lineage>
        <taxon>Eukaryota</taxon>
        <taxon>Metamonada</taxon>
        <taxon>Anaeramoebidae</taxon>
        <taxon>Anaeramoeba</taxon>
    </lineage>
</organism>
<feature type="region of interest" description="Disordered" evidence="1">
    <location>
        <begin position="382"/>
        <end position="524"/>
    </location>
</feature>
<dbReference type="SMART" id="SM00320">
    <property type="entry name" value="WD40"/>
    <property type="match status" value="4"/>
</dbReference>
<dbReference type="InterPro" id="IPR001680">
    <property type="entry name" value="WD40_rpt"/>
</dbReference>
<sequence>MNEVSKKLQYNSILNTNPNYQINSFYSIPQDRFPAFGRSFNNFPRNVDFSPEGSLLCTTSESGSLTIYDLQNLKQTKPIQQFSLTTPIISFSWRTDFSRSDESKSQLILTTSKGPIELCNPITGEKIVDFDPTAQDQSKDLTYSLEWGKNLNLPPRFCSGHRKTIKIWDIGRRRTVVTNRIKCGPVSELKFNQSGEIPLLAAGTFSGKLFLLNPKRLTQISSLQLNSGITCIRFSKCGNYIFVGTRKAEAITCYDLRNSTQPMFLLERHSETNQRLNFDLVPGGRYLISGDSKGNILGYDLVDVKKVFQFQIQSKQSVNSVSCHPYLDGVFATSIGERIFLKPWKEKKEQFNTKKNQQPEFPIVLWSISEINLEEKKKNVENGNVERNEKEKQEGKGENEKGKGKGKEKEIETEIEIEIEKELEKEKEKEKEREKEKEIENEIKKGKQEGKGEKEIEIETENEKGKGKEIEIEIEKERQKEIETKREKEKETEKEKKTMNEIKKENEQKQKQDQKEIEKKIDDQKIVSNDKDQEKAYFKKLNIEKKKETSLNSNLQAKYDINRKNIEHINEKKSQKQDLKNEISSSDEIRSEINMNTLTETDLEMKLENIQDKNSNCEEENSEQV</sequence>
<dbReference type="EMBL" id="JAOAOG010000040">
    <property type="protein sequence ID" value="KAJ6252740.1"/>
    <property type="molecule type" value="Genomic_DNA"/>
</dbReference>
<dbReference type="Proteomes" id="UP001150062">
    <property type="component" value="Unassembled WGS sequence"/>
</dbReference>
<comment type="caution">
    <text evidence="2">The sequence shown here is derived from an EMBL/GenBank/DDBJ whole genome shotgun (WGS) entry which is preliminary data.</text>
</comment>
<gene>
    <name evidence="2" type="ORF">M0813_13951</name>
</gene>